<sequence>MALSLKQAIDHIFKDLPECTSNAERAKLIKVRNNYVETAKVLLEKYENMLPTEVEQVWCAAHLISSMDVEKASVSSTSNRLPHRKIYMIPASTTLCPTVEKMFDEMKRTDEAVLAQSSSKTDGGSFKMISCYYHRLDTDKLLLFFTWSPISSTGEMIDSKRKEISLISGYLKSFYVKESHTKTYPRVLDMNALAAKRISHLLRIEKK</sequence>
<keyword evidence="3" id="KW-1185">Reference proteome</keyword>
<proteinExistence type="predicted"/>
<dbReference type="EMBL" id="LGRX02000421">
    <property type="protein sequence ID" value="KAK3288645.1"/>
    <property type="molecule type" value="Genomic_DNA"/>
</dbReference>
<dbReference type="AlphaFoldDB" id="A0AAE0H2Q7"/>
<reference evidence="2" key="2">
    <citation type="submission" date="2023-06" db="EMBL/GenBank/DDBJ databases">
        <title>Long-read-based genome assembly of the green algal bacterivore Cymbomonas tetramitiformis.</title>
        <authorList>
            <person name="Gyaltshen Y."/>
            <person name="Rozenberg A."/>
            <person name="Paasch A."/>
            <person name="Burns J.A."/>
            <person name="Warring S."/>
            <person name="Larson R."/>
            <person name="Maurer-Alcala X."/>
            <person name="Dacks J."/>
            <person name="Kim E."/>
        </authorList>
    </citation>
    <scope>NUCLEOTIDE SEQUENCE</scope>
    <source>
        <strain evidence="2">PLY_AMNH</strain>
    </source>
</reference>
<organism evidence="2 3">
    <name type="scientific">Cymbomonas tetramitiformis</name>
    <dbReference type="NCBI Taxonomy" id="36881"/>
    <lineage>
        <taxon>Eukaryota</taxon>
        <taxon>Viridiplantae</taxon>
        <taxon>Chlorophyta</taxon>
        <taxon>Pyramimonadophyceae</taxon>
        <taxon>Pyramimonadales</taxon>
        <taxon>Pyramimonadaceae</taxon>
        <taxon>Cymbomonas</taxon>
    </lineage>
</organism>
<comment type="caution">
    <text evidence="2">The sequence shown here is derived from an EMBL/GenBank/DDBJ whole genome shotgun (WGS) entry which is preliminary data.</text>
</comment>
<dbReference type="EMBL" id="LGRX02001661">
    <property type="protein sequence ID" value="KAK3285723.1"/>
    <property type="molecule type" value="Genomic_DNA"/>
</dbReference>
<gene>
    <name evidence="2" type="ORF">CYMTET_3863</name>
    <name evidence="1" type="ORF">CYMTET_6684</name>
</gene>
<evidence type="ECO:0000313" key="3">
    <source>
        <dbReference type="Proteomes" id="UP001190700"/>
    </source>
</evidence>
<dbReference type="Proteomes" id="UP001190700">
    <property type="component" value="Unassembled WGS sequence"/>
</dbReference>
<evidence type="ECO:0000313" key="1">
    <source>
        <dbReference type="EMBL" id="KAK3285723.1"/>
    </source>
</evidence>
<reference evidence="2 3" key="1">
    <citation type="journal article" date="2015" name="Genome Biol. Evol.">
        <title>Comparative Genomics of a Bacterivorous Green Alga Reveals Evolutionary Causalities and Consequences of Phago-Mixotrophic Mode of Nutrition.</title>
        <authorList>
            <person name="Burns J.A."/>
            <person name="Paasch A."/>
            <person name="Narechania A."/>
            <person name="Kim E."/>
        </authorList>
    </citation>
    <scope>NUCLEOTIDE SEQUENCE [LARGE SCALE GENOMIC DNA]</scope>
    <source>
        <strain evidence="2">PLY_AMNH</strain>
    </source>
</reference>
<name>A0AAE0H2Q7_9CHLO</name>
<accession>A0AAE0H2Q7</accession>
<protein>
    <submittedName>
        <fullName evidence="2">Uncharacterized protein</fullName>
    </submittedName>
</protein>
<evidence type="ECO:0000313" key="2">
    <source>
        <dbReference type="EMBL" id="KAK3288645.1"/>
    </source>
</evidence>